<reference evidence="3" key="1">
    <citation type="submission" date="2023-02" db="EMBL/GenBank/DDBJ databases">
        <title>Description of Herbaspirillum huttiense subsp. nephrolepsisexaltata and Herbaspirillum huttiense subsp. lycopersicon.</title>
        <authorList>
            <person name="Poudel M."/>
            <person name="Sharma A."/>
            <person name="Goss E."/>
            <person name="Tapia J.H."/>
            <person name="Harmon C.M."/>
            <person name="Jones J.B."/>
        </authorList>
    </citation>
    <scope>NUCLEOTIDE SEQUENCE</scope>
    <source>
        <strain evidence="3">NC40101</strain>
    </source>
</reference>
<dbReference type="InterPro" id="IPR002201">
    <property type="entry name" value="Glyco_trans_9"/>
</dbReference>
<evidence type="ECO:0000256" key="2">
    <source>
        <dbReference type="ARBA" id="ARBA00022679"/>
    </source>
</evidence>
<dbReference type="RefSeq" id="WP_310838351.1">
    <property type="nucleotide sequence ID" value="NZ_JAVLSM010000013.1"/>
</dbReference>
<gene>
    <name evidence="3" type="ORF">RJN63_10515</name>
</gene>
<proteinExistence type="predicted"/>
<dbReference type="PANTHER" id="PTHR30160:SF7">
    <property type="entry name" value="ADP-HEPTOSE--LPS HEPTOSYLTRANSFERASE 2"/>
    <property type="match status" value="1"/>
</dbReference>
<dbReference type="GO" id="GO:0005829">
    <property type="term" value="C:cytosol"/>
    <property type="evidence" value="ECO:0007669"/>
    <property type="project" value="TreeGrafter"/>
</dbReference>
<dbReference type="GO" id="GO:0008713">
    <property type="term" value="F:ADP-heptose-lipopolysaccharide heptosyltransferase activity"/>
    <property type="evidence" value="ECO:0007669"/>
    <property type="project" value="TreeGrafter"/>
</dbReference>
<evidence type="ECO:0000313" key="3">
    <source>
        <dbReference type="EMBL" id="MDT0337261.1"/>
    </source>
</evidence>
<sequence>MTQQVQTHAAATLQQTVPAELLQKADKILFVAHLALGDFTYMQACFKAFAEAYPHIKIHLWVDEVRRTWDFRQWKHLQKYVVFDWLQTYPMFDKLYTRTYSPLVLRETMREARAENYPIVVSFGLARRPMYAKMVRRISPKGFVVAMTKRVRFYDFRKHLIYGALDAAVPVISQDRTLHVSDVYANWFKGLFGFEVPKDQRVPTMDVPQQWQDGAVRQLQQWGIAPKPSRKHPLVFLNAFAKPPERSWPVVNVTELIRRMQADPKWAEAEFIVNSMPEQWANTQSEVQAAALPRTRLFSAHDHFFQLPAMLEQSDLIITVETSIMHLANAVRVPVLAMMRQINPEWAPIDAANTNIVYTPEHGDWINKISVDTVMEFLQLPMGAAPRFTPLQLQRMKMAG</sequence>
<dbReference type="InterPro" id="IPR051199">
    <property type="entry name" value="LPS_LOS_Heptosyltrfase"/>
</dbReference>
<name>A0AAE4K6F9_9BURK</name>
<evidence type="ECO:0000256" key="1">
    <source>
        <dbReference type="ARBA" id="ARBA00022676"/>
    </source>
</evidence>
<dbReference type="Pfam" id="PF01075">
    <property type="entry name" value="Glyco_transf_9"/>
    <property type="match status" value="1"/>
</dbReference>
<comment type="caution">
    <text evidence="3">The sequence shown here is derived from an EMBL/GenBank/DDBJ whole genome shotgun (WGS) entry which is preliminary data.</text>
</comment>
<dbReference type="SUPFAM" id="SSF53756">
    <property type="entry name" value="UDP-Glycosyltransferase/glycogen phosphorylase"/>
    <property type="match status" value="1"/>
</dbReference>
<keyword evidence="2" id="KW-0808">Transferase</keyword>
<dbReference type="GO" id="GO:0009244">
    <property type="term" value="P:lipopolysaccharide core region biosynthetic process"/>
    <property type="evidence" value="ECO:0007669"/>
    <property type="project" value="TreeGrafter"/>
</dbReference>
<dbReference type="EMBL" id="JAVRAA010000004">
    <property type="protein sequence ID" value="MDT0337261.1"/>
    <property type="molecule type" value="Genomic_DNA"/>
</dbReference>
<keyword evidence="1" id="KW-0328">Glycosyltransferase</keyword>
<dbReference type="AlphaFoldDB" id="A0AAE4K6F9"/>
<accession>A0AAE4K6F9</accession>
<organism evidence="3">
    <name type="scientific">Herbaspirillum huttiense subsp. nephrolepidis</name>
    <dbReference type="NCBI Taxonomy" id="3075126"/>
    <lineage>
        <taxon>Bacteria</taxon>
        <taxon>Pseudomonadati</taxon>
        <taxon>Pseudomonadota</taxon>
        <taxon>Betaproteobacteria</taxon>
        <taxon>Burkholderiales</taxon>
        <taxon>Oxalobacteraceae</taxon>
        <taxon>Herbaspirillum</taxon>
    </lineage>
</organism>
<dbReference type="Gene3D" id="3.40.50.2000">
    <property type="entry name" value="Glycogen Phosphorylase B"/>
    <property type="match status" value="2"/>
</dbReference>
<protein>
    <submittedName>
        <fullName evidence="3">Glycosyltransferase family 9 protein</fullName>
    </submittedName>
</protein>
<dbReference type="PANTHER" id="PTHR30160">
    <property type="entry name" value="TETRAACYLDISACCHARIDE 4'-KINASE-RELATED"/>
    <property type="match status" value="1"/>
</dbReference>